<evidence type="ECO:0000313" key="7">
    <source>
        <dbReference type="EMBL" id="KAK8384300.1"/>
    </source>
</evidence>
<dbReference type="EMBL" id="JARAKH010000035">
    <property type="protein sequence ID" value="KAK8384300.1"/>
    <property type="molecule type" value="Genomic_DNA"/>
</dbReference>
<evidence type="ECO:0000256" key="5">
    <source>
        <dbReference type="SAM" id="Coils"/>
    </source>
</evidence>
<dbReference type="Proteomes" id="UP001487740">
    <property type="component" value="Unassembled WGS sequence"/>
</dbReference>
<dbReference type="Gene3D" id="2.40.100.10">
    <property type="entry name" value="Cyclophilin-like"/>
    <property type="match status" value="1"/>
</dbReference>
<dbReference type="InterPro" id="IPR018957">
    <property type="entry name" value="Znf_C3HC4_RING-type"/>
</dbReference>
<evidence type="ECO:0000259" key="6">
    <source>
        <dbReference type="PROSITE" id="PS50089"/>
    </source>
</evidence>
<dbReference type="Pfam" id="PF00097">
    <property type="entry name" value="zf-C3HC4"/>
    <property type="match status" value="1"/>
</dbReference>
<sequence length="519" mass="57695">MNNYTECHLCFINYDKNRKRRPRAFPCGHSSCTSCITSLLEQGTEGHLTCPTCRVQHASPKATHFSINHDLAGLIQQVRRLEEQQQQASEITGNQKAPNPVDAAIKELLDLFVSLHFKLSTMTAQIEQAKSNTSQAKHQSLKNQLGEMMADNNEAIRKKAEAEAKYQGLLDESHTIASHLAAVANQLENSVSGREKRAILNVAYSQIREMKRWMKRSEETVASDTTATFSNTVLKSTHNRIKRMAENSGDGEGSACGGGGASGQVYCSQVTALLERVQHSLKRLATCSFMLTPENLRTMNAGMRQLLEEHKVFGLYKDSKVRCWSSLTLENGWLHLYRLQCHPPPYQSYTIQMAHYLCAPPSSQLVFLDLAWHGRVQGRVYIHLEMRLPLAKQFLMLCSGQQGPSYAGTSLLCVNKRNSLGEYVKGGDYNNNDGTGGASLLPHLQAKYRPSSAPGAVWGPFRFEDPRVAQFAITTTVPRGNLERVFGSVEWGMGVVRAAVNAMKKHTVTVRECGVVIRP</sequence>
<dbReference type="GO" id="GO:0008270">
    <property type="term" value="F:zinc ion binding"/>
    <property type="evidence" value="ECO:0007669"/>
    <property type="project" value="UniProtKB-KW"/>
</dbReference>
<name>A0AAW0TBG4_SCYPA</name>
<keyword evidence="2 4" id="KW-0863">Zinc-finger</keyword>
<reference evidence="7 8" key="1">
    <citation type="submission" date="2023-03" db="EMBL/GenBank/DDBJ databases">
        <title>High-quality genome of Scylla paramamosain provides insights in environmental adaptation.</title>
        <authorList>
            <person name="Zhang L."/>
        </authorList>
    </citation>
    <scope>NUCLEOTIDE SEQUENCE [LARGE SCALE GENOMIC DNA]</scope>
    <source>
        <strain evidence="7">LZ_2023a</strain>
        <tissue evidence="7">Muscle</tissue>
    </source>
</reference>
<evidence type="ECO:0000256" key="3">
    <source>
        <dbReference type="ARBA" id="ARBA00022833"/>
    </source>
</evidence>
<proteinExistence type="predicted"/>
<dbReference type="PANTHER" id="PTHR47156">
    <property type="entry name" value="PROTEIN CBG20824"/>
    <property type="match status" value="1"/>
</dbReference>
<dbReference type="PROSITE" id="PS50089">
    <property type="entry name" value="ZF_RING_2"/>
    <property type="match status" value="1"/>
</dbReference>
<protein>
    <recommendedName>
        <fullName evidence="6">RING-type domain-containing protein</fullName>
    </recommendedName>
</protein>
<keyword evidence="5" id="KW-0175">Coiled coil</keyword>
<comment type="caution">
    <text evidence="7">The sequence shown here is derived from an EMBL/GenBank/DDBJ whole genome shotgun (WGS) entry which is preliminary data.</text>
</comment>
<evidence type="ECO:0000256" key="2">
    <source>
        <dbReference type="ARBA" id="ARBA00022771"/>
    </source>
</evidence>
<keyword evidence="3" id="KW-0862">Zinc</keyword>
<dbReference type="InterPro" id="IPR013083">
    <property type="entry name" value="Znf_RING/FYVE/PHD"/>
</dbReference>
<accession>A0AAW0TBG4</accession>
<dbReference type="InterPro" id="IPR029000">
    <property type="entry name" value="Cyclophilin-like_dom_sf"/>
</dbReference>
<dbReference type="SMART" id="SM00184">
    <property type="entry name" value="RING"/>
    <property type="match status" value="1"/>
</dbReference>
<organism evidence="7 8">
    <name type="scientific">Scylla paramamosain</name>
    <name type="common">Mud crab</name>
    <dbReference type="NCBI Taxonomy" id="85552"/>
    <lineage>
        <taxon>Eukaryota</taxon>
        <taxon>Metazoa</taxon>
        <taxon>Ecdysozoa</taxon>
        <taxon>Arthropoda</taxon>
        <taxon>Crustacea</taxon>
        <taxon>Multicrustacea</taxon>
        <taxon>Malacostraca</taxon>
        <taxon>Eumalacostraca</taxon>
        <taxon>Eucarida</taxon>
        <taxon>Decapoda</taxon>
        <taxon>Pleocyemata</taxon>
        <taxon>Brachyura</taxon>
        <taxon>Eubrachyura</taxon>
        <taxon>Portunoidea</taxon>
        <taxon>Portunidae</taxon>
        <taxon>Portuninae</taxon>
        <taxon>Scylla</taxon>
    </lineage>
</organism>
<gene>
    <name evidence="7" type="ORF">O3P69_009221</name>
</gene>
<dbReference type="PANTHER" id="PTHR47156:SF10">
    <property type="entry name" value="E3 UBIQUITIN-PROTEIN LIGASE TRIM-21-RELATED"/>
    <property type="match status" value="1"/>
</dbReference>
<feature type="domain" description="RING-type" evidence="6">
    <location>
        <begin position="7"/>
        <end position="54"/>
    </location>
</feature>
<keyword evidence="8" id="KW-1185">Reference proteome</keyword>
<dbReference type="Gene3D" id="3.30.40.10">
    <property type="entry name" value="Zinc/RING finger domain, C3HC4 (zinc finger)"/>
    <property type="match status" value="1"/>
</dbReference>
<dbReference type="AlphaFoldDB" id="A0AAW0TBG4"/>
<dbReference type="SUPFAM" id="SSF57850">
    <property type="entry name" value="RING/U-box"/>
    <property type="match status" value="1"/>
</dbReference>
<keyword evidence="1" id="KW-0479">Metal-binding</keyword>
<dbReference type="InterPro" id="IPR052667">
    <property type="entry name" value="E3_ubiquitin-ligase_RING"/>
</dbReference>
<dbReference type="InterPro" id="IPR001841">
    <property type="entry name" value="Znf_RING"/>
</dbReference>
<feature type="coiled-coil region" evidence="5">
    <location>
        <begin position="138"/>
        <end position="172"/>
    </location>
</feature>
<dbReference type="SUPFAM" id="SSF50891">
    <property type="entry name" value="Cyclophilin-like"/>
    <property type="match status" value="1"/>
</dbReference>
<evidence type="ECO:0000256" key="1">
    <source>
        <dbReference type="ARBA" id="ARBA00022723"/>
    </source>
</evidence>
<evidence type="ECO:0000256" key="4">
    <source>
        <dbReference type="PROSITE-ProRule" id="PRU00175"/>
    </source>
</evidence>
<evidence type="ECO:0000313" key="8">
    <source>
        <dbReference type="Proteomes" id="UP001487740"/>
    </source>
</evidence>